<evidence type="ECO:0000256" key="2">
    <source>
        <dbReference type="ARBA" id="ARBA00022475"/>
    </source>
</evidence>
<dbReference type="PANTHER" id="PTHR33885">
    <property type="entry name" value="PHAGE SHOCK PROTEIN C"/>
    <property type="match status" value="1"/>
</dbReference>
<evidence type="ECO:0000256" key="3">
    <source>
        <dbReference type="ARBA" id="ARBA00022692"/>
    </source>
</evidence>
<keyword evidence="5 7" id="KW-0472">Membrane</keyword>
<dbReference type="AlphaFoldDB" id="A0A1L8RJV7"/>
<evidence type="ECO:0000256" key="6">
    <source>
        <dbReference type="SAM" id="MobiDB-lite"/>
    </source>
</evidence>
<feature type="compositionally biased region" description="Acidic residues" evidence="6">
    <location>
        <begin position="95"/>
        <end position="104"/>
    </location>
</feature>
<evidence type="ECO:0000256" key="4">
    <source>
        <dbReference type="ARBA" id="ARBA00022989"/>
    </source>
</evidence>
<dbReference type="PANTHER" id="PTHR33885:SF3">
    <property type="entry name" value="PHAGE SHOCK PROTEIN C"/>
    <property type="match status" value="1"/>
</dbReference>
<protein>
    <submittedName>
        <fullName evidence="9">PspC domain-containing protein</fullName>
    </submittedName>
</protein>
<dbReference type="Proteomes" id="UP000181884">
    <property type="component" value="Unassembled WGS sequence"/>
</dbReference>
<dbReference type="Pfam" id="PF04024">
    <property type="entry name" value="PspC"/>
    <property type="match status" value="1"/>
</dbReference>
<dbReference type="GO" id="GO:0005886">
    <property type="term" value="C:plasma membrane"/>
    <property type="evidence" value="ECO:0007669"/>
    <property type="project" value="UniProtKB-SubCell"/>
</dbReference>
<comment type="subcellular location">
    <subcellularLocation>
        <location evidence="1">Cell membrane</location>
        <topology evidence="1">Single-pass membrane protein</topology>
    </subcellularLocation>
</comment>
<organism evidence="9 10">
    <name type="scientific">Enterococcus canis</name>
    <dbReference type="NCBI Taxonomy" id="214095"/>
    <lineage>
        <taxon>Bacteria</taxon>
        <taxon>Bacillati</taxon>
        <taxon>Bacillota</taxon>
        <taxon>Bacilli</taxon>
        <taxon>Lactobacillales</taxon>
        <taxon>Enterococcaceae</taxon>
        <taxon>Enterococcus</taxon>
    </lineage>
</organism>
<evidence type="ECO:0000256" key="1">
    <source>
        <dbReference type="ARBA" id="ARBA00004162"/>
    </source>
</evidence>
<accession>A0A1L8RJV7</accession>
<keyword evidence="3 7" id="KW-0812">Transmembrane</keyword>
<name>A0A1L8RJV7_9ENTE</name>
<dbReference type="InterPro" id="IPR052027">
    <property type="entry name" value="PspC"/>
</dbReference>
<evidence type="ECO:0000313" key="10">
    <source>
        <dbReference type="Proteomes" id="UP000181884"/>
    </source>
</evidence>
<feature type="transmembrane region" description="Helical" evidence="7">
    <location>
        <begin position="38"/>
        <end position="58"/>
    </location>
</feature>
<comment type="caution">
    <text evidence="9">The sequence shown here is derived from an EMBL/GenBank/DDBJ whole genome shotgun (WGS) entry which is preliminary data.</text>
</comment>
<dbReference type="InterPro" id="IPR007168">
    <property type="entry name" value="Phageshock_PspC_N"/>
</dbReference>
<dbReference type="EMBL" id="JXKH01000001">
    <property type="protein sequence ID" value="OJG20043.1"/>
    <property type="molecule type" value="Genomic_DNA"/>
</dbReference>
<keyword evidence="2" id="KW-1003">Cell membrane</keyword>
<dbReference type="RefSeq" id="WP_067391903.1">
    <property type="nucleotide sequence ID" value="NZ_JXKH01000001.1"/>
</dbReference>
<keyword evidence="4 7" id="KW-1133">Transmembrane helix</keyword>
<sequence length="104" mass="11739">MKKRLTKSNTNVVLTGTLAGIGEFFGIDPTIIRVLYVILIFLGMGSPILLYILLAVLIPRNPNRGHYQHTDRQYGNPYGPSGTTQKNTKRKEAEKIDDDDWSDF</sequence>
<evidence type="ECO:0000256" key="5">
    <source>
        <dbReference type="ARBA" id="ARBA00023136"/>
    </source>
</evidence>
<evidence type="ECO:0000259" key="8">
    <source>
        <dbReference type="Pfam" id="PF04024"/>
    </source>
</evidence>
<feature type="transmembrane region" description="Helical" evidence="7">
    <location>
        <begin position="12"/>
        <end position="32"/>
    </location>
</feature>
<reference evidence="9 10" key="1">
    <citation type="submission" date="2014-12" db="EMBL/GenBank/DDBJ databases">
        <title>Draft genome sequences of 29 type strains of Enterococci.</title>
        <authorList>
            <person name="Zhong Z."/>
            <person name="Sun Z."/>
            <person name="Liu W."/>
            <person name="Zhang W."/>
            <person name="Zhang H."/>
        </authorList>
    </citation>
    <scope>NUCLEOTIDE SEQUENCE [LARGE SCALE GENOMIC DNA]</scope>
    <source>
        <strain evidence="9 10">DSM 17029</strain>
    </source>
</reference>
<proteinExistence type="predicted"/>
<evidence type="ECO:0000313" key="9">
    <source>
        <dbReference type="EMBL" id="OJG20043.1"/>
    </source>
</evidence>
<dbReference type="STRING" id="214095.RU97_GL000276"/>
<feature type="region of interest" description="Disordered" evidence="6">
    <location>
        <begin position="66"/>
        <end position="104"/>
    </location>
</feature>
<evidence type="ECO:0000256" key="7">
    <source>
        <dbReference type="SAM" id="Phobius"/>
    </source>
</evidence>
<feature type="domain" description="Phage shock protein PspC N-terminal" evidence="8">
    <location>
        <begin position="3"/>
        <end position="60"/>
    </location>
</feature>
<gene>
    <name evidence="9" type="ORF">RU97_GL000276</name>
</gene>
<keyword evidence="10" id="KW-1185">Reference proteome</keyword>